<dbReference type="OrthoDB" id="3472891at2"/>
<dbReference type="EMBL" id="VFPO01000001">
    <property type="protein sequence ID" value="TQM70042.1"/>
    <property type="molecule type" value="Genomic_DNA"/>
</dbReference>
<reference evidence="3 4" key="1">
    <citation type="submission" date="2019-06" db="EMBL/GenBank/DDBJ databases">
        <title>Sequencing the genomes of 1000 actinobacteria strains.</title>
        <authorList>
            <person name="Klenk H.-P."/>
        </authorList>
    </citation>
    <scope>NUCLEOTIDE SEQUENCE [LARGE SCALE GENOMIC DNA]</scope>
    <source>
        <strain evidence="3 4">DSM 45043</strain>
    </source>
</reference>
<feature type="chain" id="PRO_5039269416" evidence="2">
    <location>
        <begin position="38"/>
        <end position="266"/>
    </location>
</feature>
<keyword evidence="2" id="KW-0732">Signal</keyword>
<comment type="caution">
    <text evidence="3">The sequence shown here is derived from an EMBL/GenBank/DDBJ whole genome shotgun (WGS) entry which is preliminary data.</text>
</comment>
<dbReference type="RefSeq" id="WP_141970625.1">
    <property type="nucleotide sequence ID" value="NZ_VFPO01000001.1"/>
</dbReference>
<feature type="region of interest" description="Disordered" evidence="1">
    <location>
        <begin position="58"/>
        <end position="86"/>
    </location>
</feature>
<name>A0A543IHK7_9ACTN</name>
<dbReference type="AlphaFoldDB" id="A0A543IHK7"/>
<organism evidence="3 4">
    <name type="scientific">Actinomadura hallensis</name>
    <dbReference type="NCBI Taxonomy" id="337895"/>
    <lineage>
        <taxon>Bacteria</taxon>
        <taxon>Bacillati</taxon>
        <taxon>Actinomycetota</taxon>
        <taxon>Actinomycetes</taxon>
        <taxon>Streptosporangiales</taxon>
        <taxon>Thermomonosporaceae</taxon>
        <taxon>Actinomadura</taxon>
    </lineage>
</organism>
<evidence type="ECO:0000256" key="2">
    <source>
        <dbReference type="SAM" id="SignalP"/>
    </source>
</evidence>
<proteinExistence type="predicted"/>
<evidence type="ECO:0000313" key="4">
    <source>
        <dbReference type="Proteomes" id="UP000316706"/>
    </source>
</evidence>
<gene>
    <name evidence="3" type="ORF">FHX41_3761</name>
</gene>
<sequence length="266" mass="27933">MSNKRMGRSIARRPARGLLGLALAGCTVLGLASPSGAEAPTPSTSDKWGVISRNTIGSPSAFLRDGPFGRTSTDPSARQSPPYGQGSLQLIVGDGTEKIAFGNETNFDGLRLANINTLTYWVFAGMDSLTGIALPGVYLEVDPNLTPEVNYSSLVYLPGDSTTPSSPGTPLPNVWQRYNASTTNSAWYATGATGSAIGCTLATPCSFSELKSRLPDAEVSFSLGITKGRDTAFIGAVDGLQVNNLVYDFERLGVFTKAPLPTQQTG</sequence>
<accession>A0A543IHK7</accession>
<keyword evidence="4" id="KW-1185">Reference proteome</keyword>
<feature type="signal peptide" evidence="2">
    <location>
        <begin position="1"/>
        <end position="37"/>
    </location>
</feature>
<protein>
    <submittedName>
        <fullName evidence="3">Uncharacterized protein</fullName>
    </submittedName>
</protein>
<evidence type="ECO:0000256" key="1">
    <source>
        <dbReference type="SAM" id="MobiDB-lite"/>
    </source>
</evidence>
<evidence type="ECO:0000313" key="3">
    <source>
        <dbReference type="EMBL" id="TQM70042.1"/>
    </source>
</evidence>
<dbReference type="Proteomes" id="UP000316706">
    <property type="component" value="Unassembled WGS sequence"/>
</dbReference>
<feature type="compositionally biased region" description="Polar residues" evidence="1">
    <location>
        <begin position="70"/>
        <end position="79"/>
    </location>
</feature>